<dbReference type="OrthoDB" id="2129491at2759"/>
<evidence type="ECO:0000313" key="9">
    <source>
        <dbReference type="Proteomes" id="UP000245768"/>
    </source>
</evidence>
<dbReference type="Proteomes" id="UP000245768">
    <property type="component" value="Unassembled WGS sequence"/>
</dbReference>
<dbReference type="RefSeq" id="XP_025375256.1">
    <property type="nucleotide sequence ID" value="XM_025522261.1"/>
</dbReference>
<keyword evidence="9" id="KW-1185">Reference proteome</keyword>
<accession>A0A316YHG8</accession>
<dbReference type="InterPro" id="IPR055170">
    <property type="entry name" value="GFO_IDH_MocA-like_dom"/>
</dbReference>
<dbReference type="Pfam" id="PF22725">
    <property type="entry name" value="GFO_IDH_MocA_C3"/>
    <property type="match status" value="1"/>
</dbReference>
<evidence type="ECO:0000259" key="7">
    <source>
        <dbReference type="Pfam" id="PF22725"/>
    </source>
</evidence>
<evidence type="ECO:0000256" key="3">
    <source>
        <dbReference type="ARBA" id="ARBA00038984"/>
    </source>
</evidence>
<dbReference type="EC" id="1.1.1.179" evidence="3"/>
<reference evidence="8 9" key="1">
    <citation type="journal article" date="2018" name="Mol. Biol. Evol.">
        <title>Broad Genomic Sampling Reveals a Smut Pathogenic Ancestry of the Fungal Clade Ustilaginomycotina.</title>
        <authorList>
            <person name="Kijpornyongpan T."/>
            <person name="Mondo S.J."/>
            <person name="Barry K."/>
            <person name="Sandor L."/>
            <person name="Lee J."/>
            <person name="Lipzen A."/>
            <person name="Pangilinan J."/>
            <person name="LaButti K."/>
            <person name="Hainaut M."/>
            <person name="Henrissat B."/>
            <person name="Grigoriev I.V."/>
            <person name="Spatafora J.W."/>
            <person name="Aime M.C."/>
        </authorList>
    </citation>
    <scope>NUCLEOTIDE SEQUENCE [LARGE SCALE GENOMIC DNA]</scope>
    <source>
        <strain evidence="8 9">MCA 4198</strain>
    </source>
</reference>
<comment type="similarity">
    <text evidence="1">Belongs to the Gfo/Idh/MocA family.</text>
</comment>
<dbReference type="Gene3D" id="3.40.50.720">
    <property type="entry name" value="NAD(P)-binding Rossmann-like Domain"/>
    <property type="match status" value="1"/>
</dbReference>
<evidence type="ECO:0000256" key="4">
    <source>
        <dbReference type="ARBA" id="ARBA00042988"/>
    </source>
</evidence>
<name>A0A316YHG8_9BASI</name>
<dbReference type="InterPro" id="IPR050984">
    <property type="entry name" value="Gfo/Idh/MocA_domain"/>
</dbReference>
<dbReference type="GO" id="GO:0000166">
    <property type="term" value="F:nucleotide binding"/>
    <property type="evidence" value="ECO:0007669"/>
    <property type="project" value="InterPro"/>
</dbReference>
<keyword evidence="2" id="KW-0560">Oxidoreductase</keyword>
<dbReference type="InParanoid" id="A0A316YHG8"/>
<organism evidence="8 9">
    <name type="scientific">Acaromyces ingoldii</name>
    <dbReference type="NCBI Taxonomy" id="215250"/>
    <lineage>
        <taxon>Eukaryota</taxon>
        <taxon>Fungi</taxon>
        <taxon>Dikarya</taxon>
        <taxon>Basidiomycota</taxon>
        <taxon>Ustilaginomycotina</taxon>
        <taxon>Exobasidiomycetes</taxon>
        <taxon>Exobasidiales</taxon>
        <taxon>Cryptobasidiaceae</taxon>
        <taxon>Acaromyces</taxon>
    </lineage>
</organism>
<dbReference type="EMBL" id="KZ819638">
    <property type="protein sequence ID" value="PWN88058.1"/>
    <property type="molecule type" value="Genomic_DNA"/>
</dbReference>
<dbReference type="STRING" id="215250.A0A316YHG8"/>
<evidence type="ECO:0000256" key="2">
    <source>
        <dbReference type="ARBA" id="ARBA00023002"/>
    </source>
</evidence>
<sequence length="374" mass="41615">MAAPYTAKWGIMATGGIAEKFVGDLLLDPAGRDVNDVRHDVVAVASSTNADRASAFIKKLGCKADTKAYGSYEELVKDANVDIIYVASPHSEHYANTLLALEHGKAVCCEKPFTINAAQTKHLAKVAREKNVFLMEAVWIRFFPLVIALKKLLHQDRILGKIHRVHADFAMHFDEDPKHRLFNPDLGGGALLDLGIYPLTWIMVLLFEDPDNQGTVPTFTSQMLKTPLTGVDAHTTAAFAFEKTRAMGVMTTSLEVESHTDRVVLIQGEKGTITVPWAPFRPTSFSIHLKDKSKQSAPLAQEEYHAPDRREFKIPGHGMFWEADACARALRDGKIEAERCTLQDSTITMTIMDKIRAENDFKYSDRLESTRSDA</sequence>
<feature type="domain" description="Gfo/Idh/MocA-like oxidoreductase N-terminal" evidence="6">
    <location>
        <begin position="14"/>
        <end position="135"/>
    </location>
</feature>
<evidence type="ECO:0000259" key="6">
    <source>
        <dbReference type="Pfam" id="PF01408"/>
    </source>
</evidence>
<evidence type="ECO:0000256" key="5">
    <source>
        <dbReference type="ARBA" id="ARBA00049233"/>
    </source>
</evidence>
<gene>
    <name evidence="8" type="ORF">FA10DRAFT_268277</name>
</gene>
<dbReference type="InterPro" id="IPR036291">
    <property type="entry name" value="NAD(P)-bd_dom_sf"/>
</dbReference>
<dbReference type="SUPFAM" id="SSF51735">
    <property type="entry name" value="NAD(P)-binding Rossmann-fold domains"/>
    <property type="match status" value="1"/>
</dbReference>
<dbReference type="SUPFAM" id="SSF55347">
    <property type="entry name" value="Glyceraldehyde-3-phosphate dehydrogenase-like, C-terminal domain"/>
    <property type="match status" value="1"/>
</dbReference>
<dbReference type="InterPro" id="IPR000683">
    <property type="entry name" value="Gfo/Idh/MocA-like_OxRdtase_N"/>
</dbReference>
<dbReference type="GO" id="GO:0047837">
    <property type="term" value="F:D-xylose 1-dehydrogenase (NADP+) activity"/>
    <property type="evidence" value="ECO:0007669"/>
    <property type="project" value="UniProtKB-EC"/>
</dbReference>
<proteinExistence type="inferred from homology"/>
<evidence type="ECO:0000256" key="1">
    <source>
        <dbReference type="ARBA" id="ARBA00010928"/>
    </source>
</evidence>
<dbReference type="GeneID" id="37044177"/>
<dbReference type="PANTHER" id="PTHR22604:SF105">
    <property type="entry name" value="TRANS-1,2-DIHYDROBENZENE-1,2-DIOL DEHYDROGENASE"/>
    <property type="match status" value="1"/>
</dbReference>
<dbReference type="FunCoup" id="A0A316YHG8">
    <property type="interactions" value="3"/>
</dbReference>
<dbReference type="AlphaFoldDB" id="A0A316YHG8"/>
<dbReference type="Gene3D" id="3.30.360.10">
    <property type="entry name" value="Dihydrodipicolinate Reductase, domain 2"/>
    <property type="match status" value="1"/>
</dbReference>
<feature type="domain" description="GFO/IDH/MocA-like oxidoreductase" evidence="7">
    <location>
        <begin position="149"/>
        <end position="273"/>
    </location>
</feature>
<dbReference type="PANTHER" id="PTHR22604">
    <property type="entry name" value="OXIDOREDUCTASES"/>
    <property type="match status" value="1"/>
</dbReference>
<protein>
    <recommendedName>
        <fullName evidence="3">D-xylose 1-dehydrogenase (NADP(+), D-xylono-1,5-lactone-forming)</fullName>
        <ecNumber evidence="3">1.1.1.179</ecNumber>
    </recommendedName>
    <alternativeName>
        <fullName evidence="4">D-xylose-NADP dehydrogenase</fullName>
    </alternativeName>
</protein>
<dbReference type="Pfam" id="PF01408">
    <property type="entry name" value="GFO_IDH_MocA"/>
    <property type="match status" value="1"/>
</dbReference>
<comment type="catalytic activity">
    <reaction evidence="5">
        <text>D-xylose + NADP(+) = D-xylono-1,5-lactone + NADPH + H(+)</text>
        <dbReference type="Rhea" id="RHEA:22000"/>
        <dbReference type="ChEBI" id="CHEBI:15378"/>
        <dbReference type="ChEBI" id="CHEBI:15867"/>
        <dbReference type="ChEBI" id="CHEBI:53455"/>
        <dbReference type="ChEBI" id="CHEBI:57783"/>
        <dbReference type="ChEBI" id="CHEBI:58349"/>
        <dbReference type="EC" id="1.1.1.179"/>
    </reaction>
</comment>
<evidence type="ECO:0000313" key="8">
    <source>
        <dbReference type="EMBL" id="PWN88058.1"/>
    </source>
</evidence>